<accession>A6K6A2</accession>
<organism evidence="2 3">
    <name type="scientific">Rattus norvegicus</name>
    <name type="common">Rat</name>
    <dbReference type="NCBI Taxonomy" id="10116"/>
    <lineage>
        <taxon>Eukaryota</taxon>
        <taxon>Metazoa</taxon>
        <taxon>Chordata</taxon>
        <taxon>Craniata</taxon>
        <taxon>Vertebrata</taxon>
        <taxon>Euteleostomi</taxon>
        <taxon>Mammalia</taxon>
        <taxon>Eutheria</taxon>
        <taxon>Euarchontoglires</taxon>
        <taxon>Glires</taxon>
        <taxon>Rodentia</taxon>
        <taxon>Myomorpha</taxon>
        <taxon>Muroidea</taxon>
        <taxon>Muridae</taxon>
        <taxon>Murinae</taxon>
        <taxon>Rattus</taxon>
    </lineage>
</organism>
<name>A6K6A2_RAT</name>
<keyword evidence="1" id="KW-0472">Membrane</keyword>
<gene>
    <name evidence="2" type="ORF">rCG_52226</name>
</gene>
<evidence type="ECO:0000256" key="1">
    <source>
        <dbReference type="SAM" id="Phobius"/>
    </source>
</evidence>
<protein>
    <submittedName>
        <fullName evidence="2">RCG52226</fullName>
    </submittedName>
</protein>
<feature type="transmembrane region" description="Helical" evidence="1">
    <location>
        <begin position="47"/>
        <end position="71"/>
    </location>
</feature>
<keyword evidence="1" id="KW-0812">Transmembrane</keyword>
<evidence type="ECO:0000313" key="2">
    <source>
        <dbReference type="EMBL" id="EDL85262.1"/>
    </source>
</evidence>
<proteinExistence type="predicted"/>
<dbReference type="Proteomes" id="UP000234681">
    <property type="component" value="Chromosome 15"/>
</dbReference>
<dbReference type="AlphaFoldDB" id="A6K6A2"/>
<feature type="transmembrane region" description="Helical" evidence="1">
    <location>
        <begin position="20"/>
        <end position="41"/>
    </location>
</feature>
<keyword evidence="1" id="KW-1133">Transmembrane helix</keyword>
<evidence type="ECO:0000313" key="3">
    <source>
        <dbReference type="Proteomes" id="UP000234681"/>
    </source>
</evidence>
<reference evidence="2 3" key="1">
    <citation type="submission" date="2005-07" db="EMBL/GenBank/DDBJ databases">
        <authorList>
            <person name="Mural R.J."/>
            <person name="Li P.W."/>
            <person name="Adams M.D."/>
            <person name="Amanatides P.G."/>
            <person name="Baden-Tillson H."/>
            <person name="Barnstead M."/>
            <person name="Chin S.H."/>
            <person name="Dew I."/>
            <person name="Evans C.A."/>
            <person name="Ferriera S."/>
            <person name="Flanigan M."/>
            <person name="Fosler C."/>
            <person name="Glodek A."/>
            <person name="Gu Z."/>
            <person name="Holt R.A."/>
            <person name="Jennings D."/>
            <person name="Kraft C.L."/>
            <person name="Lu F."/>
            <person name="Nguyen T."/>
            <person name="Nusskern D.R."/>
            <person name="Pfannkoch C.M."/>
            <person name="Sitter C."/>
            <person name="Sutton G.G."/>
            <person name="Venter J.C."/>
            <person name="Wang Z."/>
            <person name="Woodage T."/>
            <person name="Zheng X.H."/>
            <person name="Zhong F."/>
        </authorList>
    </citation>
    <scope>NUCLEOTIDE SEQUENCE [LARGE SCALE GENOMIC DNA]</scope>
    <source>
        <strain>BN</strain>
        <strain evidence="3">Sprague-Dawley</strain>
    </source>
</reference>
<dbReference type="EMBL" id="CH474023">
    <property type="protein sequence ID" value="EDL85262.1"/>
    <property type="molecule type" value="Genomic_DNA"/>
</dbReference>
<sequence length="90" mass="10804">MPSNKWATPVESMVEDFPSWSVLFCHFFVLLVSFACLWFLILWTLWILFAVVCFLYYVSLIFFVCLPVYLLKRERERVGRIWEELGKGKE</sequence>